<evidence type="ECO:0000256" key="1">
    <source>
        <dbReference type="ARBA" id="ARBA00022908"/>
    </source>
</evidence>
<evidence type="ECO:0000259" key="5">
    <source>
        <dbReference type="PROSITE" id="PS51736"/>
    </source>
</evidence>
<keyword evidence="3" id="KW-0233">DNA recombination</keyword>
<keyword evidence="2" id="KW-0238">DNA-binding</keyword>
<dbReference type="SMART" id="SM00857">
    <property type="entry name" value="Resolvase"/>
    <property type="match status" value="1"/>
</dbReference>
<gene>
    <name evidence="6" type="ORF">JIG36_37400</name>
</gene>
<protein>
    <submittedName>
        <fullName evidence="6">Recombinase family protein</fullName>
    </submittedName>
</protein>
<comment type="caution">
    <text evidence="6">The sequence shown here is derived from an EMBL/GenBank/DDBJ whole genome shotgun (WGS) entry which is preliminary data.</text>
</comment>
<dbReference type="Pfam" id="PF00239">
    <property type="entry name" value="Resolvase"/>
    <property type="match status" value="1"/>
</dbReference>
<evidence type="ECO:0000313" key="7">
    <source>
        <dbReference type="Proteomes" id="UP000632138"/>
    </source>
</evidence>
<dbReference type="PANTHER" id="PTHR30461">
    <property type="entry name" value="DNA-INVERTASE FROM LAMBDOID PROPHAGE"/>
    <property type="match status" value="1"/>
</dbReference>
<dbReference type="CDD" id="cd03768">
    <property type="entry name" value="SR_ResInv"/>
    <property type="match status" value="1"/>
</dbReference>
<dbReference type="PROSITE" id="PS00397">
    <property type="entry name" value="RECOMBINASES_1"/>
    <property type="match status" value="1"/>
</dbReference>
<reference evidence="6 7" key="1">
    <citation type="submission" date="2021-01" db="EMBL/GenBank/DDBJ databases">
        <title>Actinoplanes sp. nov. LDG1-06 isolated from lichen.</title>
        <authorList>
            <person name="Saeng-In P."/>
            <person name="Phongsopitanun W."/>
            <person name="Kanchanasin P."/>
            <person name="Yuki M."/>
            <person name="Kudo T."/>
            <person name="Ohkuma M."/>
            <person name="Tanasupawat S."/>
        </authorList>
    </citation>
    <scope>NUCLEOTIDE SEQUENCE [LARGE SCALE GENOMIC DNA]</scope>
    <source>
        <strain evidence="6 7">LDG1-06</strain>
    </source>
</reference>
<dbReference type="InterPro" id="IPR050639">
    <property type="entry name" value="SSR_resolvase"/>
</dbReference>
<keyword evidence="1" id="KW-0229">DNA integration</keyword>
<dbReference type="PANTHER" id="PTHR30461:SF2">
    <property type="entry name" value="SERINE RECOMBINASE PINE-RELATED"/>
    <property type="match status" value="1"/>
</dbReference>
<dbReference type="Gene3D" id="3.40.50.1390">
    <property type="entry name" value="Resolvase, N-terminal catalytic domain"/>
    <property type="match status" value="1"/>
</dbReference>
<dbReference type="SUPFAM" id="SSF53041">
    <property type="entry name" value="Resolvase-like"/>
    <property type="match status" value="1"/>
</dbReference>
<dbReference type="InterPro" id="IPR036162">
    <property type="entry name" value="Resolvase-like_N_sf"/>
</dbReference>
<dbReference type="EMBL" id="JAENHP010000018">
    <property type="protein sequence ID" value="MBM2621194.1"/>
    <property type="molecule type" value="Genomic_DNA"/>
</dbReference>
<evidence type="ECO:0000256" key="4">
    <source>
        <dbReference type="PROSITE-ProRule" id="PRU10137"/>
    </source>
</evidence>
<dbReference type="InterPro" id="IPR011109">
    <property type="entry name" value="DNA_bind_recombinase_dom"/>
</dbReference>
<proteinExistence type="predicted"/>
<dbReference type="Pfam" id="PF07508">
    <property type="entry name" value="Recombinase"/>
    <property type="match status" value="1"/>
</dbReference>
<feature type="domain" description="Resolvase/invertase-type recombinase catalytic" evidence="5">
    <location>
        <begin position="23"/>
        <end position="169"/>
    </location>
</feature>
<evidence type="ECO:0000313" key="6">
    <source>
        <dbReference type="EMBL" id="MBM2621194.1"/>
    </source>
</evidence>
<feature type="active site" description="O-(5'-phospho-DNA)-serine intermediate" evidence="4">
    <location>
        <position position="31"/>
    </location>
</feature>
<accession>A0ABS2AMV8</accession>
<dbReference type="Proteomes" id="UP000632138">
    <property type="component" value="Unassembled WGS sequence"/>
</dbReference>
<evidence type="ECO:0000256" key="2">
    <source>
        <dbReference type="ARBA" id="ARBA00023125"/>
    </source>
</evidence>
<name>A0ABS2AMV8_9ACTN</name>
<evidence type="ECO:0000256" key="3">
    <source>
        <dbReference type="ARBA" id="ARBA00023172"/>
    </source>
</evidence>
<sequence length="256" mass="27761">MTGALALPELLDPAPLPPTARPRMLCYLRVSTQEQARSGLGLAAQREALTAAGQARDWDMRWLVDEGYSAGTLDRPALTEGFGLLRDGQADGLAVAKLDRLSRSMIDFAGVMEWSRAQRWSLVTLDLGVDTASPSGRLLANVFAAFAEFERELIRQRTRDALAEARARGQRLGRPRQYAADVVALVADLAHVRGMSHRGIAAHLNDAAVPTVGGGVWRHSTVRRLLNSHALDLAADAARERVASQSSSPAHRVKED</sequence>
<dbReference type="InterPro" id="IPR006119">
    <property type="entry name" value="Resolv_N"/>
</dbReference>
<dbReference type="PROSITE" id="PS51736">
    <property type="entry name" value="RECOMBINASES_3"/>
    <property type="match status" value="1"/>
</dbReference>
<organism evidence="6 7">
    <name type="scientific">Paractinoplanes ovalisporus</name>
    <dbReference type="NCBI Taxonomy" id="2810368"/>
    <lineage>
        <taxon>Bacteria</taxon>
        <taxon>Bacillati</taxon>
        <taxon>Actinomycetota</taxon>
        <taxon>Actinomycetes</taxon>
        <taxon>Micromonosporales</taxon>
        <taxon>Micromonosporaceae</taxon>
        <taxon>Paractinoplanes</taxon>
    </lineage>
</organism>
<keyword evidence="7" id="KW-1185">Reference proteome</keyword>
<dbReference type="InterPro" id="IPR006118">
    <property type="entry name" value="Recombinase_CS"/>
</dbReference>